<dbReference type="EMBL" id="VUJU01002147">
    <property type="protein sequence ID" value="KAF0762433.1"/>
    <property type="molecule type" value="Genomic_DNA"/>
</dbReference>
<gene>
    <name evidence="1" type="ORF">FWK35_00009693</name>
</gene>
<protein>
    <submittedName>
        <fullName evidence="1">Uncharacterized protein</fullName>
    </submittedName>
</protein>
<comment type="caution">
    <text evidence="1">The sequence shown here is derived from an EMBL/GenBank/DDBJ whole genome shotgun (WGS) entry which is preliminary data.</text>
</comment>
<evidence type="ECO:0000313" key="1">
    <source>
        <dbReference type="EMBL" id="KAF0762433.1"/>
    </source>
</evidence>
<keyword evidence="2" id="KW-1185">Reference proteome</keyword>
<reference evidence="1 2" key="1">
    <citation type="submission" date="2019-08" db="EMBL/GenBank/DDBJ databases">
        <title>Whole genome of Aphis craccivora.</title>
        <authorList>
            <person name="Voronova N.V."/>
            <person name="Shulinski R.S."/>
            <person name="Bandarenka Y.V."/>
            <person name="Zhorov D.G."/>
            <person name="Warner D."/>
        </authorList>
    </citation>
    <scope>NUCLEOTIDE SEQUENCE [LARGE SCALE GENOMIC DNA]</scope>
    <source>
        <strain evidence="1">180601</strain>
        <tissue evidence="1">Whole Body</tissue>
    </source>
</reference>
<name>A0A6G0YXC9_APHCR</name>
<organism evidence="1 2">
    <name type="scientific">Aphis craccivora</name>
    <name type="common">Cowpea aphid</name>
    <dbReference type="NCBI Taxonomy" id="307492"/>
    <lineage>
        <taxon>Eukaryota</taxon>
        <taxon>Metazoa</taxon>
        <taxon>Ecdysozoa</taxon>
        <taxon>Arthropoda</taxon>
        <taxon>Hexapoda</taxon>
        <taxon>Insecta</taxon>
        <taxon>Pterygota</taxon>
        <taxon>Neoptera</taxon>
        <taxon>Paraneoptera</taxon>
        <taxon>Hemiptera</taxon>
        <taxon>Sternorrhyncha</taxon>
        <taxon>Aphidomorpha</taxon>
        <taxon>Aphidoidea</taxon>
        <taxon>Aphididae</taxon>
        <taxon>Aphidini</taxon>
        <taxon>Aphis</taxon>
        <taxon>Aphis</taxon>
    </lineage>
</organism>
<proteinExistence type="predicted"/>
<evidence type="ECO:0000313" key="2">
    <source>
        <dbReference type="Proteomes" id="UP000478052"/>
    </source>
</evidence>
<dbReference type="OrthoDB" id="6575552at2759"/>
<sequence length="88" mass="9421">MASDVETGLMAIRNRLTGYRYLAVQGWARLVAYDFELIFRRFSVGTSVSCGCAASRGSCRLPANASSPSIYSITIAGHAASRVNSVIT</sequence>
<accession>A0A6G0YXC9</accession>
<dbReference type="Proteomes" id="UP000478052">
    <property type="component" value="Unassembled WGS sequence"/>
</dbReference>
<dbReference type="AlphaFoldDB" id="A0A6G0YXC9"/>